<accession>A0A9P4I8V2</accession>
<dbReference type="Proteomes" id="UP000799772">
    <property type="component" value="Unassembled WGS sequence"/>
</dbReference>
<gene>
    <name evidence="1" type="ORF">NA57DRAFT_80014</name>
</gene>
<organism evidence="1 2">
    <name type="scientific">Rhizodiscina lignyota</name>
    <dbReference type="NCBI Taxonomy" id="1504668"/>
    <lineage>
        <taxon>Eukaryota</taxon>
        <taxon>Fungi</taxon>
        <taxon>Dikarya</taxon>
        <taxon>Ascomycota</taxon>
        <taxon>Pezizomycotina</taxon>
        <taxon>Dothideomycetes</taxon>
        <taxon>Pleosporomycetidae</taxon>
        <taxon>Aulographales</taxon>
        <taxon>Rhizodiscinaceae</taxon>
        <taxon>Rhizodiscina</taxon>
    </lineage>
</organism>
<name>A0A9P4I8V2_9PEZI</name>
<sequence>MALTRLPNELLDNIIECTLPQGFESVALTCKRIHARCTPFIKRHNELRSRFRDFTYYVDPRGSLVAASDLITLIAAEPIVARYIRTANLSVPSIDDGGAVDELFASSTYLRQAGLDWKEYYATFGEDVREKRYSQHGTALLLTLLPNTEKLTIPKLWRPNAVTNKLLDILVDRAKQSSLLSPASSLALVTRFDISLGQNEQVDLSWATPFLTLPRIASFHGSRCLASGDNPRSLAFRGSRHMAETLQVANLASCCIDDVGIAELLKHTPRLKTLRYWHYTKYDSPIQDWDICKFVNVVAREAGSHLVELSVAIRELRGSIIPGKASMRGFQKLEKLEYPLELVMCNINATGAASHIATLFQRFLNGLIDPFVRDLIPTSVAQLSLKSEGTDSHEKALNDLFRHFRPVRKPQLPALQEIDIACPSSADDVYKQQCHKIVAEASGEGVVVRLQPFDYT</sequence>
<proteinExistence type="predicted"/>
<protein>
    <recommendedName>
        <fullName evidence="3">F-box domain-containing protein</fullName>
    </recommendedName>
</protein>
<dbReference type="EMBL" id="ML978133">
    <property type="protein sequence ID" value="KAF2094845.1"/>
    <property type="molecule type" value="Genomic_DNA"/>
</dbReference>
<comment type="caution">
    <text evidence="1">The sequence shown here is derived from an EMBL/GenBank/DDBJ whole genome shotgun (WGS) entry which is preliminary data.</text>
</comment>
<dbReference type="AlphaFoldDB" id="A0A9P4I8V2"/>
<evidence type="ECO:0008006" key="3">
    <source>
        <dbReference type="Google" id="ProtNLM"/>
    </source>
</evidence>
<evidence type="ECO:0000313" key="1">
    <source>
        <dbReference type="EMBL" id="KAF2094845.1"/>
    </source>
</evidence>
<keyword evidence="2" id="KW-1185">Reference proteome</keyword>
<reference evidence="1" key="1">
    <citation type="journal article" date="2020" name="Stud. Mycol.">
        <title>101 Dothideomycetes genomes: a test case for predicting lifestyles and emergence of pathogens.</title>
        <authorList>
            <person name="Haridas S."/>
            <person name="Albert R."/>
            <person name="Binder M."/>
            <person name="Bloem J."/>
            <person name="Labutti K."/>
            <person name="Salamov A."/>
            <person name="Andreopoulos B."/>
            <person name="Baker S."/>
            <person name="Barry K."/>
            <person name="Bills G."/>
            <person name="Bluhm B."/>
            <person name="Cannon C."/>
            <person name="Castanera R."/>
            <person name="Culley D."/>
            <person name="Daum C."/>
            <person name="Ezra D."/>
            <person name="Gonzalez J."/>
            <person name="Henrissat B."/>
            <person name="Kuo A."/>
            <person name="Liang C."/>
            <person name="Lipzen A."/>
            <person name="Lutzoni F."/>
            <person name="Magnuson J."/>
            <person name="Mondo S."/>
            <person name="Nolan M."/>
            <person name="Ohm R."/>
            <person name="Pangilinan J."/>
            <person name="Park H.-J."/>
            <person name="Ramirez L."/>
            <person name="Alfaro M."/>
            <person name="Sun H."/>
            <person name="Tritt A."/>
            <person name="Yoshinaga Y."/>
            <person name="Zwiers L.-H."/>
            <person name="Turgeon B."/>
            <person name="Goodwin S."/>
            <person name="Spatafora J."/>
            <person name="Crous P."/>
            <person name="Grigoriev I."/>
        </authorList>
    </citation>
    <scope>NUCLEOTIDE SEQUENCE</scope>
    <source>
        <strain evidence="1">CBS 133067</strain>
    </source>
</reference>
<evidence type="ECO:0000313" key="2">
    <source>
        <dbReference type="Proteomes" id="UP000799772"/>
    </source>
</evidence>
<dbReference type="OrthoDB" id="5421601at2759"/>